<sequence length="276" mass="28230">MNDWDDDAVGAELRRLFGDERLDVRPAPDADRAIVSGARRRRRRRAAAGAGAGTLVVLGLVGGGLALSGVGREDVPRDANVAAAPTSTEEPAASSPRAPSSTVGGTQAPPPSVETPPTGERKVLPPSSPPVTSPAQRAESGEVLAARPVLGPDGYLSLRLGMSYQDATATGLVSPDPGPPPAQGCAHYQLTEGTATIREITISGDDGIVRFRAGDAQTPEGIGNGSSLDQLRSTYSGLTAESDGYVASASASARYVFTVADDAVSQVQLESLDANC</sequence>
<keyword evidence="4" id="KW-1185">Reference proteome</keyword>
<reference evidence="4" key="1">
    <citation type="journal article" date="2019" name="Int. J. Syst. Evol. Microbiol.">
        <title>The Global Catalogue of Microorganisms (GCM) 10K type strain sequencing project: providing services to taxonomists for standard genome sequencing and annotation.</title>
        <authorList>
            <consortium name="The Broad Institute Genomics Platform"/>
            <consortium name="The Broad Institute Genome Sequencing Center for Infectious Disease"/>
            <person name="Wu L."/>
            <person name="Ma J."/>
        </authorList>
    </citation>
    <scope>NUCLEOTIDE SEQUENCE [LARGE SCALE GENOMIC DNA]</scope>
    <source>
        <strain evidence="4">IBRC-M 10906</strain>
    </source>
</reference>
<keyword evidence="2" id="KW-0472">Membrane</keyword>
<dbReference type="Proteomes" id="UP001597478">
    <property type="component" value="Unassembled WGS sequence"/>
</dbReference>
<evidence type="ECO:0000256" key="1">
    <source>
        <dbReference type="SAM" id="MobiDB-lite"/>
    </source>
</evidence>
<dbReference type="EMBL" id="JBHUOF010000049">
    <property type="protein sequence ID" value="MFD2803056.1"/>
    <property type="molecule type" value="Genomic_DNA"/>
</dbReference>
<evidence type="ECO:0000313" key="4">
    <source>
        <dbReference type="Proteomes" id="UP001597478"/>
    </source>
</evidence>
<gene>
    <name evidence="3" type="ORF">ACFS2C_27050</name>
</gene>
<name>A0ABW5WHV8_9PSEU</name>
<organism evidence="3 4">
    <name type="scientific">Prauserella oleivorans</name>
    <dbReference type="NCBI Taxonomy" id="1478153"/>
    <lineage>
        <taxon>Bacteria</taxon>
        <taxon>Bacillati</taxon>
        <taxon>Actinomycetota</taxon>
        <taxon>Actinomycetes</taxon>
        <taxon>Pseudonocardiales</taxon>
        <taxon>Pseudonocardiaceae</taxon>
        <taxon>Prauserella</taxon>
    </lineage>
</organism>
<protein>
    <submittedName>
        <fullName evidence="3">Uncharacterized protein</fullName>
    </submittedName>
</protein>
<comment type="caution">
    <text evidence="3">The sequence shown here is derived from an EMBL/GenBank/DDBJ whole genome shotgun (WGS) entry which is preliminary data.</text>
</comment>
<keyword evidence="2" id="KW-0812">Transmembrane</keyword>
<feature type="compositionally biased region" description="Low complexity" evidence="1">
    <location>
        <begin position="82"/>
        <end position="102"/>
    </location>
</feature>
<evidence type="ECO:0000313" key="3">
    <source>
        <dbReference type="EMBL" id="MFD2803056.1"/>
    </source>
</evidence>
<feature type="region of interest" description="Disordered" evidence="1">
    <location>
        <begin position="81"/>
        <end position="145"/>
    </location>
</feature>
<evidence type="ECO:0000256" key="2">
    <source>
        <dbReference type="SAM" id="Phobius"/>
    </source>
</evidence>
<keyword evidence="2" id="KW-1133">Transmembrane helix</keyword>
<feature type="transmembrane region" description="Helical" evidence="2">
    <location>
        <begin position="46"/>
        <end position="67"/>
    </location>
</feature>
<dbReference type="RefSeq" id="WP_377395125.1">
    <property type="nucleotide sequence ID" value="NZ_JBHSAN010000054.1"/>
</dbReference>
<accession>A0ABW5WHV8</accession>
<proteinExistence type="predicted"/>